<keyword evidence="2" id="KW-1185">Reference proteome</keyword>
<protein>
    <recommendedName>
        <fullName evidence="3">YCII-related domain-containing protein</fullName>
    </recommendedName>
</protein>
<organism evidence="1 2">
    <name type="scientific">Arthrobacter terricola</name>
    <dbReference type="NCBI Taxonomy" id="2547396"/>
    <lineage>
        <taxon>Bacteria</taxon>
        <taxon>Bacillati</taxon>
        <taxon>Actinomycetota</taxon>
        <taxon>Actinomycetes</taxon>
        <taxon>Micrococcales</taxon>
        <taxon>Micrococcaceae</taxon>
        <taxon>Arthrobacter</taxon>
    </lineage>
</organism>
<proteinExistence type="predicted"/>
<dbReference type="AlphaFoldDB" id="A0A4V2ZTN7"/>
<accession>A0A4V2ZTN7</accession>
<dbReference type="Proteomes" id="UP000295511">
    <property type="component" value="Unassembled WGS sequence"/>
</dbReference>
<sequence>MKKFVILYKAPQSAESMMDSNSPEAAAEGMKLWMDWAAKAGDGLVDLGTPLGGGKVVGNSGVSDAETGVGGYSVLQAEDMDGALKLLEGHPHFLMSPEATIHVYEAFDIPGM</sequence>
<dbReference type="InterPro" id="IPR011008">
    <property type="entry name" value="Dimeric_a/b-barrel"/>
</dbReference>
<dbReference type="Gene3D" id="3.30.70.1060">
    <property type="entry name" value="Dimeric alpha+beta barrel"/>
    <property type="match status" value="1"/>
</dbReference>
<dbReference type="RefSeq" id="WP_133203573.1">
    <property type="nucleotide sequence ID" value="NZ_SMRU01000007.1"/>
</dbReference>
<evidence type="ECO:0000313" key="1">
    <source>
        <dbReference type="EMBL" id="TDF97814.1"/>
    </source>
</evidence>
<reference evidence="1 2" key="1">
    <citation type="submission" date="2019-03" db="EMBL/GenBank/DDBJ databases">
        <title>Whole genome sequence of Arthrobacter sp JH1-1.</title>
        <authorList>
            <person name="Trinh H.N."/>
        </authorList>
    </citation>
    <scope>NUCLEOTIDE SEQUENCE [LARGE SCALE GENOMIC DNA]</scope>
    <source>
        <strain evidence="1 2">JH1-1</strain>
    </source>
</reference>
<name>A0A4V2ZTN7_9MICC</name>
<gene>
    <name evidence="1" type="ORF">E1809_07330</name>
</gene>
<evidence type="ECO:0000313" key="2">
    <source>
        <dbReference type="Proteomes" id="UP000295511"/>
    </source>
</evidence>
<dbReference type="EMBL" id="SMRU01000007">
    <property type="protein sequence ID" value="TDF97814.1"/>
    <property type="molecule type" value="Genomic_DNA"/>
</dbReference>
<comment type="caution">
    <text evidence="1">The sequence shown here is derived from an EMBL/GenBank/DDBJ whole genome shotgun (WGS) entry which is preliminary data.</text>
</comment>
<evidence type="ECO:0008006" key="3">
    <source>
        <dbReference type="Google" id="ProtNLM"/>
    </source>
</evidence>
<dbReference type="OrthoDB" id="3631099at2"/>
<dbReference type="SUPFAM" id="SSF54909">
    <property type="entry name" value="Dimeric alpha+beta barrel"/>
    <property type="match status" value="1"/>
</dbReference>